<dbReference type="Pfam" id="PF04096">
    <property type="entry name" value="Nucleoporin2"/>
    <property type="match status" value="1"/>
</dbReference>
<gene>
    <name evidence="12" type="ORF">PHATRDRAFT_45854</name>
</gene>
<keyword evidence="9" id="KW-0539">Nucleus</keyword>
<keyword evidence="6" id="KW-0653">Protein transport</keyword>
<feature type="domain" description="Peptidase S59" evidence="11">
    <location>
        <begin position="782"/>
        <end position="921"/>
    </location>
</feature>
<feature type="region of interest" description="Disordered" evidence="10">
    <location>
        <begin position="377"/>
        <end position="415"/>
    </location>
</feature>
<feature type="region of interest" description="Disordered" evidence="10">
    <location>
        <begin position="71"/>
        <end position="268"/>
    </location>
</feature>
<feature type="compositionally biased region" description="Polar residues" evidence="10">
    <location>
        <begin position="944"/>
        <end position="958"/>
    </location>
</feature>
<keyword evidence="3" id="KW-0813">Transport</keyword>
<dbReference type="eggNOG" id="KOG0845">
    <property type="taxonomic scope" value="Eukaryota"/>
</dbReference>
<dbReference type="RefSeq" id="XP_002180245.1">
    <property type="nucleotide sequence ID" value="XM_002180209.1"/>
</dbReference>
<dbReference type="GO" id="GO:0034398">
    <property type="term" value="P:telomere tethering at nuclear periphery"/>
    <property type="evidence" value="ECO:0007669"/>
    <property type="project" value="TreeGrafter"/>
</dbReference>
<evidence type="ECO:0000256" key="10">
    <source>
        <dbReference type="SAM" id="MobiDB-lite"/>
    </source>
</evidence>
<feature type="region of interest" description="Disordered" evidence="10">
    <location>
        <begin position="682"/>
        <end position="746"/>
    </location>
</feature>
<dbReference type="KEGG" id="pti:PHATRDRAFT_45854"/>
<evidence type="ECO:0000256" key="3">
    <source>
        <dbReference type="ARBA" id="ARBA00022448"/>
    </source>
</evidence>
<keyword evidence="13" id="KW-1185">Reference proteome</keyword>
<dbReference type="Pfam" id="PF13634">
    <property type="entry name" value="Nucleoporin_FG"/>
    <property type="match status" value="3"/>
</dbReference>
<feature type="compositionally biased region" description="Polar residues" evidence="10">
    <location>
        <begin position="307"/>
        <end position="321"/>
    </location>
</feature>
<evidence type="ECO:0000256" key="6">
    <source>
        <dbReference type="ARBA" id="ARBA00022927"/>
    </source>
</evidence>
<feature type="compositionally biased region" description="Low complexity" evidence="10">
    <location>
        <begin position="161"/>
        <end position="208"/>
    </location>
</feature>
<dbReference type="OMA" id="VAQGCRC"/>
<dbReference type="GO" id="GO:0003723">
    <property type="term" value="F:RNA binding"/>
    <property type="evidence" value="ECO:0007669"/>
    <property type="project" value="TreeGrafter"/>
</dbReference>
<keyword evidence="4" id="KW-0068">Autocatalytic cleavage</keyword>
<feature type="region of interest" description="Disordered" evidence="10">
    <location>
        <begin position="442"/>
        <end position="463"/>
    </location>
</feature>
<dbReference type="GeneID" id="7200960"/>
<sequence>MFGQQPNTPFGGGGFGQQNPTSGFGAPAPATGGLFGSPAGAPAFGQAPAPAFGQAPAPAFGAPSAPAFGQAPAPAFGSPAPAFGGGGFGQTPAAPTGGLFGQPSPAPAFGGGFGQPAPAPAPTYGGMFGQPAPTPAPGLFGAPAPQTNTSPFGGNPGGSAFGAPAPSGFGAPTSSPFGSTGTTGAFGANTTSSFGAPAPAAGGLFGQPAPAPAFGGGTFGSPAPAPGAFGAPPASGGLFGQPAPAPAAGGLFGSPSPSAPGAEGTRAVPYQATNRQDGTATITLRSITAMPQYENKSFDELRMEDFSQGNRGSTVTPSTSNAFSGGFGAPAPAPSGGLFGAPAPAPFGAPAPAPFGAPAPAPFGAPAPAGGLFGSPSPAPAPFGAQSSSLFGSNPAPAPFGAPAPSSGLFGSNPAPAPFGAPAPSGGLFGSSPAPAPFGAPAGGGLFGSNPTPAPFGAPAPSGGLFGATPAPFGAPAGGSLFGSNTAPAPGGFGFGSPAPAPGGSLFGAPAPAPGGFGYGAPAPFGAPTPGLFGAPAQAPPPAALPQNAAIIPPVVNEVMEQQLRAIENKQAELQKSEAWKGSATKDPVTTPTSLSEADGLFASRYSASPYVTTTPRSAVKIRPRGFPRSEPSKSTALSLSAVGRDNSGLLSPESHLRSSVMSLHIKPESMNRKSSFRLQINKPSASSPVPTPSDPKPQQPSFLSPTFAETLTSPPPDVSPTTGASLVHESPQPFTTPNASATPKSPAYELYQQVIGSGEASSKPQSQVKKPTRTSVPTLTRKGYIISPTLEELEKTEDADLAAVSDFSVKRPGFGMVEWEGDVDVRGADLDRIITIDQADVSVYHADEAEGSKPKVGSKLNRPAIITFYNIFPKNGGANASKEEKEKHAKKVQRSTAKIGAEFMSYDRNNGVWKIRVLHFSRYGLDDDSDTENEVPLPEQNSVQFQQQTPPNAQSLLRRNPTPYKPSRIQFDEMEVSESADDSDVVCVQDIQMTDSEKIALVQKRADEAAKEVFHIVPQQDPDYEVQHPLRPAKITTFENVGDCDSEEESDYVVPPDGEDWHAARLASSFCRGIAIESGMHSSSTDMGLRMGRVFRPCWLPNGSLLKLKPSSFNRSPTLTSLRPVLSDSYISQLTSEHLLEIHRSESVALESQDGCPLFSLPRALQNKGSLMSHKALYETVTKFRSVRNENNEVQSAFDLIARLMDSESFPPTESVDGVRYIANSISFDSRKNTAVLAWLVDVCAPSVDSEIAEAKLRNFNILAIFAALAGGDVDKACIVAISSGLNNLAAILASGSEGRKDVLLSVSKLAESNHASSVPAELIRLMKESGGDVHSECTLYKQGSSSLDWKRRLALRLLQDSDKSLVQLLCQYENDISSNHAPPPNLPHSQQTDMRSLTFQLLKSYSVPQSMEVSDVVHPLGFSSMSHDFSLVFHLTALICATGATKNDSFKTEYILNSFEAQLIQAGRWDLAVIVCLSAIGEMSETLHHWKAHRAKSLICRFSSDNDGKRLFLEETGIPRRWFEEALAYRALYREDAFGFVVHGLECDLKSAQDVLEGCWLPNLFFLSLKDIRTLMERIGMAFSPNSLSAAMHRFFDLNDGVNLLIGKSQDEIESIVPSLIESCQGIERTLVSTKQHGLESNRTTSLLMRENSIPLQSMISEALEHLSFLRLQLRAIGEARLTSKST</sequence>
<dbReference type="PANTHER" id="PTHR23198">
    <property type="entry name" value="NUCLEOPORIN"/>
    <property type="match status" value="1"/>
</dbReference>
<comment type="similarity">
    <text evidence="2">Belongs to the nucleoporin GLFG family.</text>
</comment>
<feature type="compositionally biased region" description="Low complexity" evidence="10">
    <location>
        <begin position="90"/>
        <end position="103"/>
    </location>
</feature>
<dbReference type="Gene3D" id="3.30.1610.10">
    <property type="entry name" value="Peptidase S59, nucleoporin"/>
    <property type="match status" value="1"/>
</dbReference>
<evidence type="ECO:0000256" key="5">
    <source>
        <dbReference type="ARBA" id="ARBA00022816"/>
    </source>
</evidence>
<dbReference type="OrthoDB" id="200238at2759"/>
<evidence type="ECO:0000259" key="11">
    <source>
        <dbReference type="PROSITE" id="PS51434"/>
    </source>
</evidence>
<dbReference type="STRING" id="556484.B7FYX5"/>
<evidence type="ECO:0000256" key="2">
    <source>
        <dbReference type="ARBA" id="ARBA00008926"/>
    </source>
</evidence>
<evidence type="ECO:0000256" key="9">
    <source>
        <dbReference type="ARBA" id="ARBA00023242"/>
    </source>
</evidence>
<feature type="compositionally biased region" description="Low complexity" evidence="10">
    <location>
        <begin position="403"/>
        <end position="414"/>
    </location>
</feature>
<dbReference type="EMBL" id="CM000611">
    <property type="protein sequence ID" value="EEC48436.1"/>
    <property type="molecule type" value="Genomic_DNA"/>
</dbReference>
<accession>B7FYX5</accession>
<feature type="region of interest" description="Disordered" evidence="10">
    <location>
        <begin position="576"/>
        <end position="596"/>
    </location>
</feature>
<dbReference type="Gene3D" id="1.10.10.2360">
    <property type="match status" value="1"/>
</dbReference>
<comment type="subcellular location">
    <subcellularLocation>
        <location evidence="1">Nucleus</location>
        <location evidence="1">Nuclear pore complex</location>
    </subcellularLocation>
</comment>
<dbReference type="GO" id="GO:0000973">
    <property type="term" value="P:post-transcriptional tethering of RNA polymerase II gene DNA at nuclear periphery"/>
    <property type="evidence" value="ECO:0007669"/>
    <property type="project" value="TreeGrafter"/>
</dbReference>
<keyword evidence="7" id="KW-0811">Translocation</keyword>
<dbReference type="InterPro" id="IPR025574">
    <property type="entry name" value="Nucleoporin_FG_rpt"/>
</dbReference>
<reference evidence="13" key="2">
    <citation type="submission" date="2008-08" db="EMBL/GenBank/DDBJ databases">
        <authorList>
            <consortium name="Diatom Consortium"/>
            <person name="Grigoriev I."/>
            <person name="Grimwood J."/>
            <person name="Kuo A."/>
            <person name="Otillar R.P."/>
            <person name="Salamov A."/>
            <person name="Detter J.C."/>
            <person name="Lindquist E."/>
            <person name="Shapiro H."/>
            <person name="Lucas S."/>
            <person name="Glavina del Rio T."/>
            <person name="Pitluck S."/>
            <person name="Rokhsar D."/>
            <person name="Bowler C."/>
        </authorList>
    </citation>
    <scope>GENOME REANNOTATION</scope>
    <source>
        <strain evidence="13">CCAP 1055/1</strain>
    </source>
</reference>
<dbReference type="HOGENOM" id="CLU_001192_0_0_1"/>
<dbReference type="PaxDb" id="2850-Phatr45854"/>
<feature type="region of interest" description="Disordered" evidence="10">
    <location>
        <begin position="1"/>
        <end position="49"/>
    </location>
</feature>
<dbReference type="GO" id="GO:0051028">
    <property type="term" value="P:mRNA transport"/>
    <property type="evidence" value="ECO:0007669"/>
    <property type="project" value="UniProtKB-KW"/>
</dbReference>
<feature type="region of interest" description="Disordered" evidence="10">
    <location>
        <begin position="620"/>
        <end position="654"/>
    </location>
</feature>
<keyword evidence="8" id="KW-0906">Nuclear pore complex</keyword>
<dbReference type="PROSITE" id="PS51434">
    <property type="entry name" value="NUP_C"/>
    <property type="match status" value="1"/>
</dbReference>
<dbReference type="PANTHER" id="PTHR23198:SF6">
    <property type="entry name" value="NUCLEAR PORE COMPLEX PROTEIN NUP98-NUP96"/>
    <property type="match status" value="1"/>
</dbReference>
<dbReference type="GO" id="GO:0006405">
    <property type="term" value="P:RNA export from nucleus"/>
    <property type="evidence" value="ECO:0007669"/>
    <property type="project" value="TreeGrafter"/>
</dbReference>
<dbReference type="FunFam" id="1.10.10.2360:FF:000001">
    <property type="entry name" value="Nuclear pore complex protein Nup98-Nup96"/>
    <property type="match status" value="1"/>
</dbReference>
<dbReference type="GO" id="GO:0008139">
    <property type="term" value="F:nuclear localization sequence binding"/>
    <property type="evidence" value="ECO:0007669"/>
    <property type="project" value="TreeGrafter"/>
</dbReference>
<dbReference type="Pfam" id="PF12110">
    <property type="entry name" value="Nup96"/>
    <property type="match status" value="1"/>
</dbReference>
<feature type="region of interest" description="Disordered" evidence="10">
    <location>
        <begin position="944"/>
        <end position="963"/>
    </location>
</feature>
<organism evidence="12 13">
    <name type="scientific">Phaeodactylum tricornutum (strain CCAP 1055/1)</name>
    <dbReference type="NCBI Taxonomy" id="556484"/>
    <lineage>
        <taxon>Eukaryota</taxon>
        <taxon>Sar</taxon>
        <taxon>Stramenopiles</taxon>
        <taxon>Ochrophyta</taxon>
        <taxon>Bacillariophyta</taxon>
        <taxon>Bacillariophyceae</taxon>
        <taxon>Bacillariophycidae</taxon>
        <taxon>Naviculales</taxon>
        <taxon>Phaeodactylaceae</taxon>
        <taxon>Phaeodactylum</taxon>
    </lineage>
</organism>
<evidence type="ECO:0000256" key="7">
    <source>
        <dbReference type="ARBA" id="ARBA00023010"/>
    </source>
</evidence>
<keyword evidence="5" id="KW-0509">mRNA transport</keyword>
<name>B7FYX5_PHATC</name>
<evidence type="ECO:0000256" key="1">
    <source>
        <dbReference type="ARBA" id="ARBA00004567"/>
    </source>
</evidence>
<feature type="compositionally biased region" description="Polar residues" evidence="10">
    <location>
        <begin position="700"/>
        <end position="713"/>
    </location>
</feature>
<feature type="compositionally biased region" description="Low complexity" evidence="10">
    <location>
        <begin position="71"/>
        <end position="82"/>
    </location>
</feature>
<feature type="region of interest" description="Disordered" evidence="10">
    <location>
        <begin position="307"/>
        <end position="328"/>
    </location>
</feature>
<reference evidence="12 13" key="1">
    <citation type="journal article" date="2008" name="Nature">
        <title>The Phaeodactylum genome reveals the evolutionary history of diatom genomes.</title>
        <authorList>
            <person name="Bowler C."/>
            <person name="Allen A.E."/>
            <person name="Badger J.H."/>
            <person name="Grimwood J."/>
            <person name="Jabbari K."/>
            <person name="Kuo A."/>
            <person name="Maheswari U."/>
            <person name="Martens C."/>
            <person name="Maumus F."/>
            <person name="Otillar R.P."/>
            <person name="Rayko E."/>
            <person name="Salamov A."/>
            <person name="Vandepoele K."/>
            <person name="Beszteri B."/>
            <person name="Gruber A."/>
            <person name="Heijde M."/>
            <person name="Katinka M."/>
            <person name="Mock T."/>
            <person name="Valentin K."/>
            <person name="Verret F."/>
            <person name="Berges J.A."/>
            <person name="Brownlee C."/>
            <person name="Cadoret J.P."/>
            <person name="Chiovitti A."/>
            <person name="Choi C.J."/>
            <person name="Coesel S."/>
            <person name="De Martino A."/>
            <person name="Detter J.C."/>
            <person name="Durkin C."/>
            <person name="Falciatore A."/>
            <person name="Fournet J."/>
            <person name="Haruta M."/>
            <person name="Huysman M.J."/>
            <person name="Jenkins B.D."/>
            <person name="Jiroutova K."/>
            <person name="Jorgensen R.E."/>
            <person name="Joubert Y."/>
            <person name="Kaplan A."/>
            <person name="Kroger N."/>
            <person name="Kroth P.G."/>
            <person name="La Roche J."/>
            <person name="Lindquist E."/>
            <person name="Lommer M."/>
            <person name="Martin-Jezequel V."/>
            <person name="Lopez P.J."/>
            <person name="Lucas S."/>
            <person name="Mangogna M."/>
            <person name="McGinnis K."/>
            <person name="Medlin L.K."/>
            <person name="Montsant A."/>
            <person name="Oudot-Le Secq M.P."/>
            <person name="Napoli C."/>
            <person name="Obornik M."/>
            <person name="Parker M.S."/>
            <person name="Petit J.L."/>
            <person name="Porcel B.M."/>
            <person name="Poulsen N."/>
            <person name="Robison M."/>
            <person name="Rychlewski L."/>
            <person name="Rynearson T.A."/>
            <person name="Schmutz J."/>
            <person name="Shapiro H."/>
            <person name="Siaut M."/>
            <person name="Stanley M."/>
            <person name="Sussman M.R."/>
            <person name="Taylor A.R."/>
            <person name="Vardi A."/>
            <person name="von Dassow P."/>
            <person name="Vyverman W."/>
            <person name="Willis A."/>
            <person name="Wyrwicz L.S."/>
            <person name="Rokhsar D.S."/>
            <person name="Weissenbach J."/>
            <person name="Armbrust E.V."/>
            <person name="Green B.R."/>
            <person name="Van de Peer Y."/>
            <person name="Grigoriev I.V."/>
        </authorList>
    </citation>
    <scope>NUCLEOTIDE SEQUENCE [LARGE SCALE GENOMIC DNA]</scope>
    <source>
        <strain evidence="12 13">CCAP 1055/1</strain>
    </source>
</reference>
<dbReference type="InterPro" id="IPR007230">
    <property type="entry name" value="Nup98_auto-Pept-S59_dom"/>
</dbReference>
<evidence type="ECO:0000256" key="4">
    <source>
        <dbReference type="ARBA" id="ARBA00022813"/>
    </source>
</evidence>
<protein>
    <recommendedName>
        <fullName evidence="11">Peptidase S59 domain-containing protein</fullName>
    </recommendedName>
</protein>
<feature type="compositionally biased region" description="Pro residues" evidence="10">
    <location>
        <begin position="690"/>
        <end position="699"/>
    </location>
</feature>
<dbReference type="Proteomes" id="UP000000759">
    <property type="component" value="Chromosome 8"/>
</dbReference>
<feature type="compositionally biased region" description="Low complexity" evidence="10">
    <location>
        <begin position="36"/>
        <end position="49"/>
    </location>
</feature>
<dbReference type="GO" id="GO:0044614">
    <property type="term" value="C:nuclear pore cytoplasmic filaments"/>
    <property type="evidence" value="ECO:0007669"/>
    <property type="project" value="TreeGrafter"/>
</dbReference>
<dbReference type="GO" id="GO:0006606">
    <property type="term" value="P:protein import into nucleus"/>
    <property type="evidence" value="ECO:0007669"/>
    <property type="project" value="TreeGrafter"/>
</dbReference>
<dbReference type="SUPFAM" id="SSF82215">
    <property type="entry name" value="C-terminal autoproteolytic domain of nucleoporin nup98"/>
    <property type="match status" value="1"/>
</dbReference>
<dbReference type="GO" id="GO:0017056">
    <property type="term" value="F:structural constituent of nuclear pore"/>
    <property type="evidence" value="ECO:0007669"/>
    <property type="project" value="InterPro"/>
</dbReference>
<evidence type="ECO:0000256" key="8">
    <source>
        <dbReference type="ARBA" id="ARBA00023132"/>
    </source>
</evidence>
<feature type="compositionally biased region" description="Low complexity" evidence="10">
    <location>
        <begin position="220"/>
        <end position="262"/>
    </location>
</feature>
<evidence type="ECO:0000313" key="13">
    <source>
        <dbReference type="Proteomes" id="UP000000759"/>
    </source>
</evidence>
<evidence type="ECO:0000313" key="12">
    <source>
        <dbReference type="EMBL" id="EEC48436.1"/>
    </source>
</evidence>
<feature type="compositionally biased region" description="Polar residues" evidence="10">
    <location>
        <begin position="733"/>
        <end position="744"/>
    </location>
</feature>
<dbReference type="InterPro" id="IPR037665">
    <property type="entry name" value="Nucleoporin_S59-like"/>
</dbReference>
<dbReference type="InParanoid" id="B7FYX5"/>
<proteinExistence type="inferred from homology"/>
<dbReference type="InterPro" id="IPR036903">
    <property type="entry name" value="Nup98_auto-Pept-S59_dom_sf"/>
</dbReference>
<dbReference type="InterPro" id="IPR021967">
    <property type="entry name" value="Nup98_C"/>
</dbReference>